<organism evidence="2 3">
    <name type="scientific">Halobacterium bonnevillei</name>
    <dbReference type="NCBI Taxonomy" id="2692200"/>
    <lineage>
        <taxon>Archaea</taxon>
        <taxon>Methanobacteriati</taxon>
        <taxon>Methanobacteriota</taxon>
        <taxon>Stenosarchaea group</taxon>
        <taxon>Halobacteria</taxon>
        <taxon>Halobacteriales</taxon>
        <taxon>Halobacteriaceae</taxon>
        <taxon>Halobacterium</taxon>
    </lineage>
</organism>
<evidence type="ECO:0000313" key="3">
    <source>
        <dbReference type="Proteomes" id="UP000471521"/>
    </source>
</evidence>
<comment type="similarity">
    <text evidence="1">Belongs to the glycosyltransferase 28 family.</text>
</comment>
<protein>
    <recommendedName>
        <fullName evidence="4">Glycosyltransferase</fullName>
    </recommendedName>
</protein>
<dbReference type="SUPFAM" id="SSF53756">
    <property type="entry name" value="UDP-Glycosyltransferase/glycogen phosphorylase"/>
    <property type="match status" value="1"/>
</dbReference>
<dbReference type="GO" id="GO:0016757">
    <property type="term" value="F:glycosyltransferase activity"/>
    <property type="evidence" value="ECO:0007669"/>
    <property type="project" value="TreeGrafter"/>
</dbReference>
<evidence type="ECO:0000256" key="1">
    <source>
        <dbReference type="ARBA" id="ARBA00006962"/>
    </source>
</evidence>
<accession>A0A6B0SJW3</accession>
<dbReference type="RefSeq" id="WP_159525623.1">
    <property type="nucleotide sequence ID" value="NZ_WUUU01000026.1"/>
</dbReference>
<dbReference type="Proteomes" id="UP000471521">
    <property type="component" value="Unassembled WGS sequence"/>
</dbReference>
<dbReference type="Gene3D" id="3.40.50.2000">
    <property type="entry name" value="Glycogen Phosphorylase B"/>
    <property type="match status" value="1"/>
</dbReference>
<dbReference type="OrthoDB" id="46222at2157"/>
<reference evidence="2 3" key="1">
    <citation type="submission" date="2019-12" db="EMBL/GenBank/DDBJ databases">
        <title>Isolation and characterization of three novel carbon monoxide-oxidizing members of Halobacteria from salione crusts and soils.</title>
        <authorList>
            <person name="Myers M.R."/>
            <person name="King G.M."/>
        </authorList>
    </citation>
    <scope>NUCLEOTIDE SEQUENCE [LARGE SCALE GENOMIC DNA]</scope>
    <source>
        <strain evidence="2 3">PCN9</strain>
    </source>
</reference>
<dbReference type="PANTHER" id="PTHR21015">
    <property type="entry name" value="UDP-N-ACETYLGLUCOSAMINE--N-ACETYLMURAMYL-(PENTAPEPTIDE) PYROPHOSPHORYL-UNDECAPRENOL N-ACETYLGLUCOSAMINE TRANSFERASE 1"/>
    <property type="match status" value="1"/>
</dbReference>
<dbReference type="PANTHER" id="PTHR21015:SF22">
    <property type="entry name" value="GLYCOSYLTRANSFERASE"/>
    <property type="match status" value="1"/>
</dbReference>
<evidence type="ECO:0008006" key="4">
    <source>
        <dbReference type="Google" id="ProtNLM"/>
    </source>
</evidence>
<keyword evidence="3" id="KW-1185">Reference proteome</keyword>
<dbReference type="EMBL" id="WUUU01000026">
    <property type="protein sequence ID" value="MXR20061.1"/>
    <property type="molecule type" value="Genomic_DNA"/>
</dbReference>
<gene>
    <name evidence="2" type="ORF">GRX66_05390</name>
</gene>
<sequence>MTPEPSGRPPKVAIAHYCEGAGHATRMLAVVEELEAAGFDTVIAGGGPGTKFVEENGYSEYEPLSVDFIGDFQDGSLVDVLRNSGPAVYERVNQYRAWFAEEVPALLVTDDISAAIAAALDGQTYVYVSHDPTGFYTSTVERAGAWVRNRIALRTAEQFLHPKVWNGEPTIPGATEISPMAPAETGVEADVDVLVVPSAFTVDPDELAAALESHGRRVTLVGDDDWEIQESLQPYIAGANLVICSGYSTVMECAVAGTPCIVLPATSEQRGVVSALDTETGFYAADSIAGIEALVDAVESPEPRANGAKRVAEIAATYLPDPGDAATTGASAD</sequence>
<evidence type="ECO:0000313" key="2">
    <source>
        <dbReference type="EMBL" id="MXR20061.1"/>
    </source>
</evidence>
<proteinExistence type="inferred from homology"/>
<dbReference type="AlphaFoldDB" id="A0A6B0SJW3"/>
<comment type="caution">
    <text evidence="2">The sequence shown here is derived from an EMBL/GenBank/DDBJ whole genome shotgun (WGS) entry which is preliminary data.</text>
</comment>
<name>A0A6B0SJW3_9EURY</name>